<feature type="compositionally biased region" description="Basic and acidic residues" evidence="4">
    <location>
        <begin position="8"/>
        <end position="27"/>
    </location>
</feature>
<name>A0A6I9RVX6_ELAGV</name>
<dbReference type="InterPro" id="IPR016024">
    <property type="entry name" value="ARM-type_fold"/>
</dbReference>
<dbReference type="Proteomes" id="UP000504607">
    <property type="component" value="Chromosome 1"/>
</dbReference>
<dbReference type="GO" id="GO:0005634">
    <property type="term" value="C:nucleus"/>
    <property type="evidence" value="ECO:0007669"/>
    <property type="project" value="UniProtKB-SubCell"/>
</dbReference>
<gene>
    <name evidence="6" type="primary">LOC105053847</name>
</gene>
<dbReference type="InterPro" id="IPR052464">
    <property type="entry name" value="Synovial_Prolif_Regulator"/>
</dbReference>
<dbReference type="PANTHER" id="PTHR23424">
    <property type="entry name" value="SERUM AMYLOID A"/>
    <property type="match status" value="1"/>
</dbReference>
<evidence type="ECO:0000256" key="2">
    <source>
        <dbReference type="ARBA" id="ARBA00023242"/>
    </source>
</evidence>
<dbReference type="FunCoup" id="A0A6I9RVX6">
    <property type="interactions" value="1176"/>
</dbReference>
<keyword evidence="5" id="KW-1185">Reference proteome</keyword>
<accession>A0A6I9RVX6</accession>
<dbReference type="GeneID" id="105053847"/>
<proteinExistence type="inferred from homology"/>
<keyword evidence="2" id="KW-0539">Nucleus</keyword>
<sequence length="568" mass="62543">MATGLEQRLTEEDKEREALVKEKRGEEGEGGGGEEEEEEAPSHLPLAPSSSEIFDVSTTVDPSYIISLIRRLLPCNTSVEKQCQQRDDKDSSVQEPDMNYLEQNLRNKMSAAQVLEDLVSDKSLAYSCEEKLDHRAISTENSLASSKGNGMNHEFGREEINGGFDHEQSVAAETKDPWEDCGCTLWDLSASRTQAEFMVNNLILEVLLANIRVSKSSRVTEICLGIIGNLACHEVLSNAIVSKGGLIETVVEQLFLDDSTCLSETFRLLAAGLQGCGSISWAEALLPDQILLRILWIVGNTLNPTLLEKSIEFLLAIIDNQEVATILLQPLMKLGLPDLVVSLLACEISKSGDDSRLERSSILDLVLRLVEALSVVDNYSQVISSNEELFHLVCRVVKLPEKFEAASSCVSAVVIIANLLVDMQHLILELSHDFLFLQGLLDILPLVSDDLQARNALWCILASLLAHIQESNISISALHQFALLLLDKSYLIEEDLEGHPLDKVGEDLENSNALKKSDASAISIRRIASLIEKWMAEKPSVLEKDVAGADENDGKAHKLLNCCQKYGL</sequence>
<evidence type="ECO:0000313" key="5">
    <source>
        <dbReference type="Proteomes" id="UP000504607"/>
    </source>
</evidence>
<dbReference type="KEGG" id="egu:105053847"/>
<evidence type="ECO:0000256" key="1">
    <source>
        <dbReference type="ARBA" id="ARBA00004123"/>
    </source>
</evidence>
<comment type="similarity">
    <text evidence="3">Belongs to the SAAL1 family.</text>
</comment>
<comment type="subcellular location">
    <subcellularLocation>
        <location evidence="1">Nucleus</location>
    </subcellularLocation>
</comment>
<dbReference type="SUPFAM" id="SSF48371">
    <property type="entry name" value="ARM repeat"/>
    <property type="match status" value="1"/>
</dbReference>
<dbReference type="OrthoDB" id="2156856at2759"/>
<reference evidence="6" key="1">
    <citation type="submission" date="2025-08" db="UniProtKB">
        <authorList>
            <consortium name="RefSeq"/>
        </authorList>
    </citation>
    <scope>IDENTIFICATION</scope>
</reference>
<dbReference type="AlphaFoldDB" id="A0A6I9RVX6"/>
<dbReference type="InParanoid" id="A0A6I9RVX6"/>
<evidence type="ECO:0000256" key="3">
    <source>
        <dbReference type="ARBA" id="ARBA00038401"/>
    </source>
</evidence>
<dbReference type="PANTHER" id="PTHR23424:SF23">
    <property type="entry name" value="PROTEIN SAAL1"/>
    <property type="match status" value="1"/>
</dbReference>
<evidence type="ECO:0000256" key="4">
    <source>
        <dbReference type="SAM" id="MobiDB-lite"/>
    </source>
</evidence>
<organism evidence="5 6">
    <name type="scientific">Elaeis guineensis var. tenera</name>
    <name type="common">Oil palm</name>
    <dbReference type="NCBI Taxonomy" id="51953"/>
    <lineage>
        <taxon>Eukaryota</taxon>
        <taxon>Viridiplantae</taxon>
        <taxon>Streptophyta</taxon>
        <taxon>Embryophyta</taxon>
        <taxon>Tracheophyta</taxon>
        <taxon>Spermatophyta</taxon>
        <taxon>Magnoliopsida</taxon>
        <taxon>Liliopsida</taxon>
        <taxon>Arecaceae</taxon>
        <taxon>Arecoideae</taxon>
        <taxon>Cocoseae</taxon>
        <taxon>Elaeidinae</taxon>
        <taxon>Elaeis</taxon>
    </lineage>
</organism>
<feature type="compositionally biased region" description="Acidic residues" evidence="4">
    <location>
        <begin position="28"/>
        <end position="39"/>
    </location>
</feature>
<feature type="region of interest" description="Disordered" evidence="4">
    <location>
        <begin position="1"/>
        <end position="50"/>
    </location>
</feature>
<dbReference type="RefSeq" id="XP_010933466.1">
    <property type="nucleotide sequence ID" value="XM_010935164.3"/>
</dbReference>
<protein>
    <submittedName>
        <fullName evidence="6">Uncharacterized protein LOC105053847</fullName>
    </submittedName>
</protein>
<evidence type="ECO:0000313" key="6">
    <source>
        <dbReference type="RefSeq" id="XP_010933466.1"/>
    </source>
</evidence>